<dbReference type="Pfam" id="PF00504">
    <property type="entry name" value="Chloroa_b-bind"/>
    <property type="match status" value="1"/>
</dbReference>
<keyword evidence="3" id="KW-0602">Photosynthesis</keyword>
<keyword evidence="2" id="KW-0150">Chloroplast</keyword>
<protein>
    <submittedName>
        <fullName evidence="7">Uncharacterized protein</fullName>
    </submittedName>
</protein>
<gene>
    <name evidence="7" type="ORF">ACAT0790_LOCUS37002</name>
</gene>
<keyword evidence="6" id="KW-0472">Membrane</keyword>
<evidence type="ECO:0000256" key="4">
    <source>
        <dbReference type="ARBA" id="ARBA00022640"/>
    </source>
</evidence>
<name>A0A7S1RA81_ALECA</name>
<dbReference type="Gene3D" id="1.10.3460.10">
    <property type="entry name" value="Chlorophyll a/b binding protein domain"/>
    <property type="match status" value="1"/>
</dbReference>
<dbReference type="GO" id="GO:0009507">
    <property type="term" value="C:chloroplast"/>
    <property type="evidence" value="ECO:0007669"/>
    <property type="project" value="UniProtKB-SubCell"/>
</dbReference>
<dbReference type="InterPro" id="IPR022796">
    <property type="entry name" value="Chloroa_b-bind"/>
</dbReference>
<comment type="subcellular location">
    <subcellularLocation>
        <location evidence="1">Plastid</location>
        <location evidence="1">Chloroplast</location>
    </subcellularLocation>
</comment>
<reference evidence="7" key="1">
    <citation type="submission" date="2021-01" db="EMBL/GenBank/DDBJ databases">
        <authorList>
            <person name="Corre E."/>
            <person name="Pelletier E."/>
            <person name="Niang G."/>
            <person name="Scheremetjew M."/>
            <person name="Finn R."/>
            <person name="Kale V."/>
            <person name="Holt S."/>
            <person name="Cochrane G."/>
            <person name="Meng A."/>
            <person name="Brown T."/>
            <person name="Cohen L."/>
        </authorList>
    </citation>
    <scope>NUCLEOTIDE SEQUENCE</scope>
    <source>
        <strain evidence="7">OF101</strain>
    </source>
</reference>
<feature type="binding site" evidence="5">
    <location>
        <position position="221"/>
    </location>
    <ligand>
        <name>chlorophyll a</name>
        <dbReference type="ChEBI" id="CHEBI:58416"/>
        <label>1</label>
    </ligand>
</feature>
<dbReference type="InterPro" id="IPR001344">
    <property type="entry name" value="Chloro_AB-bd_pln"/>
</dbReference>
<keyword evidence="6" id="KW-1133">Transmembrane helix</keyword>
<evidence type="ECO:0000313" key="7">
    <source>
        <dbReference type="EMBL" id="CAD9160237.1"/>
    </source>
</evidence>
<keyword evidence="6" id="KW-0812">Transmembrane</keyword>
<feature type="binding site" evidence="5">
    <location>
        <position position="224"/>
    </location>
    <ligand>
        <name>chlorophyll a</name>
        <dbReference type="ChEBI" id="CHEBI:58416"/>
        <label>1</label>
    </ligand>
</feature>
<keyword evidence="5" id="KW-0148">Chlorophyll</keyword>
<evidence type="ECO:0000256" key="2">
    <source>
        <dbReference type="ARBA" id="ARBA00022528"/>
    </source>
</evidence>
<dbReference type="PANTHER" id="PTHR21649">
    <property type="entry name" value="CHLOROPHYLL A/B BINDING PROTEIN"/>
    <property type="match status" value="1"/>
</dbReference>
<feature type="binding site" evidence="5">
    <location>
        <position position="140"/>
    </location>
    <ligand>
        <name>chlorophyll a</name>
        <dbReference type="ChEBI" id="CHEBI:58416"/>
        <label>3</label>
    </ligand>
</feature>
<evidence type="ECO:0000256" key="3">
    <source>
        <dbReference type="ARBA" id="ARBA00022531"/>
    </source>
</evidence>
<keyword evidence="5" id="KW-0157">Chromophore</keyword>
<dbReference type="GO" id="GO:0016020">
    <property type="term" value="C:membrane"/>
    <property type="evidence" value="ECO:0007669"/>
    <property type="project" value="InterPro"/>
</dbReference>
<dbReference type="SUPFAM" id="SSF103511">
    <property type="entry name" value="Chlorophyll a-b binding protein"/>
    <property type="match status" value="1"/>
</dbReference>
<evidence type="ECO:0000256" key="6">
    <source>
        <dbReference type="SAM" id="Phobius"/>
    </source>
</evidence>
<feature type="binding site" evidence="5">
    <location>
        <position position="138"/>
    </location>
    <ligand>
        <name>chlorophyll a</name>
        <dbReference type="ChEBI" id="CHEBI:58416"/>
        <label>1</label>
    </ligand>
</feature>
<accession>A0A7S1RA81</accession>
<organism evidence="7">
    <name type="scientific">Alexandrium catenella</name>
    <name type="common">Red tide dinoflagellate</name>
    <name type="synonym">Gonyaulax catenella</name>
    <dbReference type="NCBI Taxonomy" id="2925"/>
    <lineage>
        <taxon>Eukaryota</taxon>
        <taxon>Sar</taxon>
        <taxon>Alveolata</taxon>
        <taxon>Dinophyceae</taxon>
        <taxon>Gonyaulacales</taxon>
        <taxon>Pyrocystaceae</taxon>
        <taxon>Alexandrium</taxon>
    </lineage>
</organism>
<dbReference type="GO" id="GO:0016168">
    <property type="term" value="F:chlorophyll binding"/>
    <property type="evidence" value="ECO:0007669"/>
    <property type="project" value="UniProtKB-KW"/>
</dbReference>
<feature type="binding site" evidence="5">
    <location>
        <position position="114"/>
    </location>
    <ligand>
        <name>chlorophyll a</name>
        <dbReference type="ChEBI" id="CHEBI:58416"/>
        <label>1</label>
    </ligand>
</feature>
<dbReference type="AlphaFoldDB" id="A0A7S1RA81"/>
<dbReference type="GO" id="GO:0009765">
    <property type="term" value="P:photosynthesis, light harvesting"/>
    <property type="evidence" value="ECO:0007669"/>
    <property type="project" value="InterPro"/>
</dbReference>
<proteinExistence type="predicted"/>
<feature type="binding site" evidence="5">
    <location>
        <position position="170"/>
    </location>
    <ligand>
        <name>chlorophyll a</name>
        <dbReference type="ChEBI" id="CHEBI:58416"/>
        <label>1</label>
    </ligand>
</feature>
<evidence type="ECO:0000256" key="1">
    <source>
        <dbReference type="ARBA" id="ARBA00004229"/>
    </source>
</evidence>
<sequence length="252" mass="26139">MALVGAAFVPSASFGAVLPRSQGPLATGTAPVAGGAAGDAAGAAPLAAAGVIGAVLFAASRKRGRASRVPAEAKVLTKDAEGRFRFDVEVPALVPSEQPGVTKPFGFFDPLGFSKSPLMTFKNDPNGFKHLREAEIKHGRIAMMGSVGSVVAHSYKMPGFEGVPTGLAALSNPTGATGCTVLFFLVGLLEWSRWTNPPATPGSYGDPFGVKQFTEEMRTKELNNGRMAMFAVMGQIAAELVTGEDPIQQFGL</sequence>
<keyword evidence="4" id="KW-0934">Plastid</keyword>
<evidence type="ECO:0000256" key="5">
    <source>
        <dbReference type="PIRSR" id="PIRSR601344-1"/>
    </source>
</evidence>
<feature type="binding site" evidence="5">
    <location>
        <position position="135"/>
    </location>
    <ligand>
        <name>chlorophyll a</name>
        <dbReference type="ChEBI" id="CHEBI:58416"/>
        <label>1</label>
    </ligand>
</feature>
<feature type="transmembrane region" description="Helical" evidence="6">
    <location>
        <begin position="39"/>
        <end position="59"/>
    </location>
</feature>
<dbReference type="EMBL" id="HBGE01061784">
    <property type="protein sequence ID" value="CAD9160237.1"/>
    <property type="molecule type" value="Transcribed_RNA"/>
</dbReference>
<feature type="binding site" description="axial binding residue" evidence="5">
    <location>
        <position position="220"/>
    </location>
    <ligand>
        <name>chlorophyll a</name>
        <dbReference type="ChEBI" id="CHEBI:58416"/>
        <label>4</label>
    </ligand>
    <ligandPart>
        <name>Mg</name>
        <dbReference type="ChEBI" id="CHEBI:25107"/>
    </ligandPart>
</feature>
<feature type="binding site" evidence="5">
    <location>
        <position position="226"/>
    </location>
    <ligand>
        <name>chlorophyll a</name>
        <dbReference type="ChEBI" id="CHEBI:58416"/>
        <label>1</label>
    </ligand>
</feature>